<organism evidence="1 2">
    <name type="scientific">Rhodovulum imhoffii</name>
    <dbReference type="NCBI Taxonomy" id="365340"/>
    <lineage>
        <taxon>Bacteria</taxon>
        <taxon>Pseudomonadati</taxon>
        <taxon>Pseudomonadota</taxon>
        <taxon>Alphaproteobacteria</taxon>
        <taxon>Rhodobacterales</taxon>
        <taxon>Paracoccaceae</taxon>
        <taxon>Rhodovulum</taxon>
    </lineage>
</organism>
<sequence>MAEYIQAFDADEVLMATAEVNKLVRSLQGRKLEEGDWTSLYCRVKGVPEMGWSNLPFRDYLHDGVGVEFKLLSKADPSGCMGKSLMHPAATRTIDFSENEPAEDAMAKVFNQWGAAISEFEDRVRATSKTGSVDVRWGILLWAPDHSEFLYFEERLEKPRVEDFQARWHDGNHRGKATRNLHIFEKATGKKRFSCTLPRNGAKLQPYFDVPDVANGAHIFRPEKADVLPLFVRREDADAIEKLFPDTSSEDVIAQLLENWRKGRE</sequence>
<dbReference type="RefSeq" id="WP_107893596.1">
    <property type="nucleotide sequence ID" value="NZ_NHSI01000002.1"/>
</dbReference>
<protein>
    <submittedName>
        <fullName evidence="1">Uncharacterized protein</fullName>
    </submittedName>
</protein>
<comment type="caution">
    <text evidence="1">The sequence shown here is derived from an EMBL/GenBank/DDBJ whole genome shotgun (WGS) entry which is preliminary data.</text>
</comment>
<dbReference type="Proteomes" id="UP000243859">
    <property type="component" value="Unassembled WGS sequence"/>
</dbReference>
<accession>A0A2T5BNQ5</accession>
<proteinExistence type="predicted"/>
<keyword evidence="2" id="KW-1185">Reference proteome</keyword>
<reference evidence="1 2" key="1">
    <citation type="submission" date="2018-04" db="EMBL/GenBank/DDBJ databases">
        <title>Genomic Encyclopedia of Archaeal and Bacterial Type Strains, Phase II (KMG-II): from individual species to whole genera.</title>
        <authorList>
            <person name="Goeker M."/>
        </authorList>
    </citation>
    <scope>NUCLEOTIDE SEQUENCE [LARGE SCALE GENOMIC DNA]</scope>
    <source>
        <strain evidence="1 2">DSM 18064</strain>
    </source>
</reference>
<dbReference type="AlphaFoldDB" id="A0A2T5BNQ5"/>
<gene>
    <name evidence="1" type="ORF">C8N32_1298</name>
</gene>
<name>A0A2T5BNQ5_9RHOB</name>
<dbReference type="OrthoDB" id="7058452at2"/>
<dbReference type="EMBL" id="QAAA01000029">
    <property type="protein sequence ID" value="PTN00594.1"/>
    <property type="molecule type" value="Genomic_DNA"/>
</dbReference>
<evidence type="ECO:0000313" key="1">
    <source>
        <dbReference type="EMBL" id="PTN00594.1"/>
    </source>
</evidence>
<evidence type="ECO:0000313" key="2">
    <source>
        <dbReference type="Proteomes" id="UP000243859"/>
    </source>
</evidence>